<dbReference type="RefSeq" id="XP_036358958.1">
    <property type="nucleotide sequence ID" value="XM_036503065.1"/>
</dbReference>
<proteinExistence type="predicted"/>
<dbReference type="Proteomes" id="UP000515154">
    <property type="component" value="Linkage group LG5"/>
</dbReference>
<evidence type="ECO:0000313" key="2">
    <source>
        <dbReference type="Proteomes" id="UP000515154"/>
    </source>
</evidence>
<dbReference type="GO" id="GO:0002753">
    <property type="term" value="P:cytoplasmic pattern recognition receptor signaling pathway"/>
    <property type="evidence" value="ECO:0007669"/>
    <property type="project" value="TreeGrafter"/>
</dbReference>
<gene>
    <name evidence="3 4 5 6" type="primary">LOC115212268</name>
</gene>
<dbReference type="PANTHER" id="PTHR46747">
    <property type="entry name" value="ALPHA-PROTEIN KINASE 1"/>
    <property type="match status" value="1"/>
</dbReference>
<feature type="region of interest" description="Disordered" evidence="1">
    <location>
        <begin position="471"/>
        <end position="500"/>
    </location>
</feature>
<dbReference type="InterPro" id="IPR043529">
    <property type="entry name" value="ALPK1"/>
</dbReference>
<dbReference type="GO" id="GO:0005929">
    <property type="term" value="C:cilium"/>
    <property type="evidence" value="ECO:0007669"/>
    <property type="project" value="TreeGrafter"/>
</dbReference>
<protein>
    <submittedName>
        <fullName evidence="3 4">Alpha-protein kinase 1-like isoform X1</fullName>
    </submittedName>
</protein>
<reference evidence="3 4" key="1">
    <citation type="submission" date="2025-08" db="UniProtKB">
        <authorList>
            <consortium name="RefSeq"/>
        </authorList>
    </citation>
    <scope>IDENTIFICATION</scope>
</reference>
<evidence type="ECO:0000313" key="3">
    <source>
        <dbReference type="RefSeq" id="XP_029636967.1"/>
    </source>
</evidence>
<evidence type="ECO:0000313" key="6">
    <source>
        <dbReference type="RefSeq" id="XP_036358959.1"/>
    </source>
</evidence>
<evidence type="ECO:0000313" key="5">
    <source>
        <dbReference type="RefSeq" id="XP_036358958.1"/>
    </source>
</evidence>
<dbReference type="GO" id="GO:0004674">
    <property type="term" value="F:protein serine/threonine kinase activity"/>
    <property type="evidence" value="ECO:0007669"/>
    <property type="project" value="InterPro"/>
</dbReference>
<dbReference type="PANTHER" id="PTHR46747:SF1">
    <property type="entry name" value="ALPHA-PROTEIN KINASE 1"/>
    <property type="match status" value="1"/>
</dbReference>
<feature type="region of interest" description="Disordered" evidence="1">
    <location>
        <begin position="573"/>
        <end position="636"/>
    </location>
</feature>
<evidence type="ECO:0000256" key="1">
    <source>
        <dbReference type="SAM" id="MobiDB-lite"/>
    </source>
</evidence>
<dbReference type="GO" id="GO:0048029">
    <property type="term" value="F:monosaccharide binding"/>
    <property type="evidence" value="ECO:0007669"/>
    <property type="project" value="TreeGrafter"/>
</dbReference>
<dbReference type="GO" id="GO:0045087">
    <property type="term" value="P:innate immune response"/>
    <property type="evidence" value="ECO:0007669"/>
    <property type="project" value="TreeGrafter"/>
</dbReference>
<dbReference type="RefSeq" id="XP_036358959.1">
    <property type="nucleotide sequence ID" value="XM_036503066.1"/>
</dbReference>
<dbReference type="RefSeq" id="XP_029636967.1">
    <property type="nucleotide sequence ID" value="XM_029781107.2"/>
</dbReference>
<keyword evidence="2" id="KW-1185">Reference proteome</keyword>
<accession>A0A6P7SF31</accession>
<sequence>MILRLNKVMSEQFPQVATKVNSLQPDDLPDKLKSAVTEDRNRDLNIMQVSLDLLSENLKKYFENALQQLWPFMPPTIVPDMMFEKNPFIPKLCQADLLLTALNYAIECGEFHYASALAFVVDRFMYWYGGSKVLLNIIDHILVLSPSTVIAPQLTIRRARIMKDNGNLHGAIEVLDSLIDSKALSEDGQWHYRTEFQYMNVYAVCVQIKGQIYRNLGLWKEAVPLLLKSVEEFEKLPDKDLKGISYSYGLLSHCLCKLSHKEYLELQNIYVFQRDHPCYEAFEYGMKAAELSPKQSLFFARHCLQSSESLLMYAVQVTDLTQRKKILADVILYLQKVIFANNIAEISKSKEQLFIFIKGIYVMVLVLGCSNTSADQYFADHLEKACLYLYKKYSLLGIDGLESKRGGDIFKEMLPAIKFLFVTLKEPTIERQAYFITSFNSMKTSKPEEMEDSIRNGCSLNKEYEKTMKERNENYKQSSYESKPAATLQNKDRNSKESGTVLSEERVNKCMVDTNVVSEVRQDSCRIDCDTVTKERGPECMADHNAVTKERDPECMADPNAVTKERDPECMADPNAVTKERDPECMADPNAVTKERDPECMADPNAVTKERDPECMADPNAVTKERDPDVWQTLTQ</sequence>
<organism evidence="2 3">
    <name type="scientific">Octopus sinensis</name>
    <name type="common">East Asian common octopus</name>
    <dbReference type="NCBI Taxonomy" id="2607531"/>
    <lineage>
        <taxon>Eukaryota</taxon>
        <taxon>Metazoa</taxon>
        <taxon>Spiralia</taxon>
        <taxon>Lophotrochozoa</taxon>
        <taxon>Mollusca</taxon>
        <taxon>Cephalopoda</taxon>
        <taxon>Coleoidea</taxon>
        <taxon>Octopodiformes</taxon>
        <taxon>Octopoda</taxon>
        <taxon>Incirrata</taxon>
        <taxon>Octopodidae</taxon>
        <taxon>Octopus</taxon>
    </lineage>
</organism>
<dbReference type="AlphaFoldDB" id="A0A6P7SF31"/>
<name>A0A6P7SF31_9MOLL</name>
<dbReference type="RefSeq" id="XP_036358957.1">
    <property type="nucleotide sequence ID" value="XM_036503064.1"/>
</dbReference>
<dbReference type="KEGG" id="osn:115212268"/>
<evidence type="ECO:0000313" key="4">
    <source>
        <dbReference type="RefSeq" id="XP_036358957.1"/>
    </source>
</evidence>